<organism evidence="9 10">
    <name type="scientific">Anaerosphaera aminiphila DSM 21120</name>
    <dbReference type="NCBI Taxonomy" id="1120995"/>
    <lineage>
        <taxon>Bacteria</taxon>
        <taxon>Bacillati</taxon>
        <taxon>Bacillota</taxon>
        <taxon>Tissierellia</taxon>
        <taxon>Tissierellales</taxon>
        <taxon>Peptoniphilaceae</taxon>
        <taxon>Anaerosphaera</taxon>
    </lineage>
</organism>
<dbReference type="Gene3D" id="2.60.40.10">
    <property type="entry name" value="Immunoglobulins"/>
    <property type="match status" value="1"/>
</dbReference>
<feature type="transmembrane region" description="Helical" evidence="6">
    <location>
        <begin position="1312"/>
        <end position="1333"/>
    </location>
</feature>
<keyword evidence="4" id="KW-0572">Peptidoglycan-anchor</keyword>
<keyword evidence="6" id="KW-1133">Transmembrane helix</keyword>
<evidence type="ECO:0000256" key="7">
    <source>
        <dbReference type="SAM" id="SignalP"/>
    </source>
</evidence>
<dbReference type="CDD" id="cd00222">
    <property type="entry name" value="CollagenBindB"/>
    <property type="match status" value="6"/>
</dbReference>
<feature type="compositionally biased region" description="Pro residues" evidence="5">
    <location>
        <begin position="1073"/>
        <end position="1082"/>
    </location>
</feature>
<evidence type="ECO:0000256" key="4">
    <source>
        <dbReference type="ARBA" id="ARBA00023088"/>
    </source>
</evidence>
<evidence type="ECO:0000256" key="6">
    <source>
        <dbReference type="SAM" id="Phobius"/>
    </source>
</evidence>
<evidence type="ECO:0000313" key="9">
    <source>
        <dbReference type="EMBL" id="SHH60271.1"/>
    </source>
</evidence>
<feature type="region of interest" description="Disordered" evidence="5">
    <location>
        <begin position="74"/>
        <end position="119"/>
    </location>
</feature>
<name>A0A1M5UBI1_9FIRM</name>
<dbReference type="InterPro" id="IPR008454">
    <property type="entry name" value="Collagen-bd_Cna-like_B-typ_dom"/>
</dbReference>
<dbReference type="Gene3D" id="2.60.40.1140">
    <property type="entry name" value="Collagen-binding surface protein Cna, B-type domain"/>
    <property type="match status" value="6"/>
</dbReference>
<dbReference type="InterPro" id="IPR041033">
    <property type="entry name" value="SpaA_PFL_dom_1"/>
</dbReference>
<dbReference type="NCBIfam" id="TIGR01167">
    <property type="entry name" value="LPXTG_anchor"/>
    <property type="match status" value="1"/>
</dbReference>
<keyword evidence="3 7" id="KW-0732">Signal</keyword>
<dbReference type="SUPFAM" id="SSF49478">
    <property type="entry name" value="Cna protein B-type domain"/>
    <property type="match status" value="6"/>
</dbReference>
<accession>A0A1M5UBI1</accession>
<feature type="compositionally biased region" description="Acidic residues" evidence="5">
    <location>
        <begin position="81"/>
        <end position="113"/>
    </location>
</feature>
<evidence type="ECO:0000256" key="1">
    <source>
        <dbReference type="ARBA" id="ARBA00022512"/>
    </source>
</evidence>
<dbReference type="Pfam" id="PF17802">
    <property type="entry name" value="SpaA"/>
    <property type="match status" value="1"/>
</dbReference>
<keyword evidence="10" id="KW-1185">Reference proteome</keyword>
<dbReference type="InterPro" id="IPR013783">
    <property type="entry name" value="Ig-like_fold"/>
</dbReference>
<keyword evidence="2" id="KW-0964">Secreted</keyword>
<evidence type="ECO:0000313" key="10">
    <source>
        <dbReference type="Proteomes" id="UP000184032"/>
    </source>
</evidence>
<evidence type="ECO:0000256" key="2">
    <source>
        <dbReference type="ARBA" id="ARBA00022525"/>
    </source>
</evidence>
<dbReference type="Pfam" id="PF05738">
    <property type="entry name" value="Cna_B"/>
    <property type="match status" value="6"/>
</dbReference>
<dbReference type="STRING" id="1120995.SAMN02745245_01715"/>
<dbReference type="EMBL" id="FQXI01000015">
    <property type="protein sequence ID" value="SHH60271.1"/>
    <property type="molecule type" value="Genomic_DNA"/>
</dbReference>
<evidence type="ECO:0000259" key="8">
    <source>
        <dbReference type="PROSITE" id="PS50847"/>
    </source>
</evidence>
<gene>
    <name evidence="9" type="ORF">SAMN02745245_01715</name>
</gene>
<proteinExistence type="predicted"/>
<evidence type="ECO:0000256" key="3">
    <source>
        <dbReference type="ARBA" id="ARBA00022729"/>
    </source>
</evidence>
<keyword evidence="6" id="KW-0812">Transmembrane</keyword>
<dbReference type="Proteomes" id="UP000184032">
    <property type="component" value="Unassembled WGS sequence"/>
</dbReference>
<reference evidence="9 10" key="1">
    <citation type="submission" date="2016-11" db="EMBL/GenBank/DDBJ databases">
        <authorList>
            <person name="Jaros S."/>
            <person name="Januszkiewicz K."/>
            <person name="Wedrychowicz H."/>
        </authorList>
    </citation>
    <scope>NUCLEOTIDE SEQUENCE [LARGE SCALE GENOMIC DNA]</scope>
    <source>
        <strain evidence="9 10">DSM 21120</strain>
    </source>
</reference>
<sequence>MKKFKRQITIVLLLAMVFSNIQPLISYANSNANSNNFEAGSLIGSEVGNVESQKNVESKNSLESERDVILEESKFSYDENKNEDEEVKDIEESEIDPEINPEETNPETENPEENMDKPQSGETVDFLVTKEWEEGLFQNKPLFIAVNLLADGKKIDEVRISEEDNWKYTFENLPKYKNGELIKYTVEEEPIPYYKSSIDYVSDANAVITNTYMLGLFNDEVSSKREAKNIGVKLKGKDGNEAVDQISVIFAKFNENHEWEIIEPGEDGKIPDISLKVGESLEFTINWEITDILKKGLVTGDWFEFDLPSDYFKFNETTKPVDIKAENEVTGVEEVIGTYEIVAAEGENLAKFKIVLNKNATGKSAITGGYLKVTGEAKEITKEDTIIHVGEQAFPGIDIGEKPMEELGDTKPIKKNGWQNRDKETVTWEILVNYEDYRKIYNNEEQNIGTKENLIVIDELPAGVEFRKDISDIDLAMPIYAAMPEGSTDKDGNNIEGNVSSTIVEGGWNNYGVLGNDSFPKMDQKEGEIWDDFKIRFEKDSSPISYGIFIDKDDYNRNKVIFNFGNLPGDLKSPKKLEGLEGINSLIEGDNKLTATQKTKTKEAYKRIFDATKTAESPEGTGVIGFRLVFKDLCVLESVPSGEKLENSATIKWTGEDLTDDAEPVTYKKLEAGGGFKDAQSVTIKKLEDGTEKTLAGAKFKLEKKNDKSGDWTEYTPDDGGEPERITDEKGEVIFRDLSNGEYKVVEVTPPFGYTDEIVFLDGKDTFTIDGTETETILITAYNEPEYIDVEGEKTWDDGDDKDGIRPNEIIVKLLQNGTEIDHMNVNELDNWKYIFYNLRKYDENGNKYQYSIEEVKVPGYETIIDGYNITNKLNVVSLEGQKTWVDGNNQDGNRPESIVVELYKTVAGKTDKVKDITVTSDGNGDWKYSFDNLPKYENGEEITYSVKEKLVPGYTSEETTGYGIKNSYTPGKTQVEVTKSWDDANDKDGIRPISIEVKLYKTADGIKTLVDTQTLNKENNWSYKWTNLPEKENGKDIVYTVEESGVPSGYVSSQKESSKGNIVITNTHTPEKPPITPPTNPTPEIDIDGEKTWDDYNNEGKRPSSIVVNLLADNVIVRTKTVTPDSNGNWKYSFTDLPKYKNDKLIKYTVEEVVPENYEASYSGYNIKNRYTEEDRNITVKKVWDDENNKDNLRPDSIKVQLYCNGEKYGEVIELNETNNWSHNWTGLKKIVDGREVTYTVREVEVPSGYEVNYDESVRGSVTITNTYKRITTTEKSNEEPTEELKAKEESKQEEAVKSSTLSKILPKTGVGAMTSLTVSGISLLAVGMYLLKKKK</sequence>
<evidence type="ECO:0000256" key="5">
    <source>
        <dbReference type="SAM" id="MobiDB-lite"/>
    </source>
</evidence>
<feature type="chain" id="PRO_5013291115" evidence="7">
    <location>
        <begin position="29"/>
        <end position="1337"/>
    </location>
</feature>
<dbReference type="InterPro" id="IPR019931">
    <property type="entry name" value="LPXTG_anchor"/>
</dbReference>
<keyword evidence="6" id="KW-0472">Membrane</keyword>
<protein>
    <submittedName>
        <fullName evidence="9">LPXTG-motif cell wall anchor domain-containing protein</fullName>
    </submittedName>
</protein>
<dbReference type="PROSITE" id="PS50847">
    <property type="entry name" value="GRAM_POS_ANCHORING"/>
    <property type="match status" value="1"/>
</dbReference>
<keyword evidence="1" id="KW-0134">Cell wall</keyword>
<feature type="region of interest" description="Disordered" evidence="5">
    <location>
        <begin position="1066"/>
        <end position="1086"/>
    </location>
</feature>
<dbReference type="RefSeq" id="WP_073185382.1">
    <property type="nucleotide sequence ID" value="NZ_FQXI01000015.1"/>
</dbReference>
<feature type="signal peptide" evidence="7">
    <location>
        <begin position="1"/>
        <end position="28"/>
    </location>
</feature>
<feature type="domain" description="Gram-positive cocci surface proteins LPxTG" evidence="8">
    <location>
        <begin position="1307"/>
        <end position="1337"/>
    </location>
</feature>
<feature type="region of interest" description="Disordered" evidence="5">
    <location>
        <begin position="1275"/>
        <end position="1295"/>
    </location>
</feature>
<dbReference type="OrthoDB" id="1700159at2"/>